<dbReference type="PANTHER" id="PTHR11106:SF27">
    <property type="entry name" value="MACRO DOMAIN-CONTAINING PROTEIN"/>
    <property type="match status" value="1"/>
</dbReference>
<name>A0A1Y1XQ52_9FUNG</name>
<dbReference type="SMART" id="SM00506">
    <property type="entry name" value="A1pp"/>
    <property type="match status" value="1"/>
</dbReference>
<protein>
    <submittedName>
        <fullName evidence="2">A1pp-domain-containing protein</fullName>
    </submittedName>
</protein>
<evidence type="ECO:0000313" key="3">
    <source>
        <dbReference type="Proteomes" id="UP000193944"/>
    </source>
</evidence>
<dbReference type="Proteomes" id="UP000193944">
    <property type="component" value="Unassembled WGS sequence"/>
</dbReference>
<dbReference type="PANTHER" id="PTHR11106">
    <property type="entry name" value="GANGLIOSIDE INDUCED DIFFERENTIATION ASSOCIATED PROTEIN 2-RELATED"/>
    <property type="match status" value="1"/>
</dbReference>
<keyword evidence="3" id="KW-1185">Reference proteome</keyword>
<dbReference type="InterPro" id="IPR043472">
    <property type="entry name" value="Macro_dom-like"/>
</dbReference>
<dbReference type="SUPFAM" id="SSF52949">
    <property type="entry name" value="Macro domain-like"/>
    <property type="match status" value="1"/>
</dbReference>
<dbReference type="NCBIfam" id="NF003163">
    <property type="entry name" value="PRK04143.1"/>
    <property type="match status" value="1"/>
</dbReference>
<dbReference type="InterPro" id="IPR002589">
    <property type="entry name" value="Macro_dom"/>
</dbReference>
<dbReference type="PROSITE" id="PS51154">
    <property type="entry name" value="MACRO"/>
    <property type="match status" value="1"/>
</dbReference>
<dbReference type="CDD" id="cd02908">
    <property type="entry name" value="Macro_OAADPr_deacetylase"/>
    <property type="match status" value="1"/>
</dbReference>
<organism evidence="2 3">
    <name type="scientific">Anaeromyces robustus</name>
    <dbReference type="NCBI Taxonomy" id="1754192"/>
    <lineage>
        <taxon>Eukaryota</taxon>
        <taxon>Fungi</taxon>
        <taxon>Fungi incertae sedis</taxon>
        <taxon>Chytridiomycota</taxon>
        <taxon>Chytridiomycota incertae sedis</taxon>
        <taxon>Neocallimastigomycetes</taxon>
        <taxon>Neocallimastigales</taxon>
        <taxon>Neocallimastigaceae</taxon>
        <taxon>Anaeromyces</taxon>
    </lineage>
</organism>
<dbReference type="EMBL" id="MCFG01000008">
    <property type="protein sequence ID" value="ORX87444.1"/>
    <property type="molecule type" value="Genomic_DNA"/>
</dbReference>
<dbReference type="OrthoDB" id="6077599at2759"/>
<dbReference type="Pfam" id="PF01661">
    <property type="entry name" value="Macro"/>
    <property type="match status" value="1"/>
</dbReference>
<reference evidence="2 3" key="2">
    <citation type="submission" date="2016-08" db="EMBL/GenBank/DDBJ databases">
        <title>Pervasive Adenine N6-methylation of Active Genes in Fungi.</title>
        <authorList>
            <consortium name="DOE Joint Genome Institute"/>
            <person name="Mondo S.J."/>
            <person name="Dannebaum R.O."/>
            <person name="Kuo R.C."/>
            <person name="Labutti K."/>
            <person name="Haridas S."/>
            <person name="Kuo A."/>
            <person name="Salamov A."/>
            <person name="Ahrendt S.R."/>
            <person name="Lipzen A."/>
            <person name="Sullivan W."/>
            <person name="Andreopoulos W.B."/>
            <person name="Clum A."/>
            <person name="Lindquist E."/>
            <person name="Daum C."/>
            <person name="Ramamoorthy G.K."/>
            <person name="Gryganskyi A."/>
            <person name="Culley D."/>
            <person name="Magnuson J.K."/>
            <person name="James T.Y."/>
            <person name="O'Malley M.A."/>
            <person name="Stajich J.E."/>
            <person name="Spatafora J.W."/>
            <person name="Visel A."/>
            <person name="Grigoriev I.V."/>
        </authorList>
    </citation>
    <scope>NUCLEOTIDE SEQUENCE [LARGE SCALE GENOMIC DNA]</scope>
    <source>
        <strain evidence="2 3">S4</strain>
    </source>
</reference>
<comment type="caution">
    <text evidence="2">The sequence shown here is derived from an EMBL/GenBank/DDBJ whole genome shotgun (WGS) entry which is preliminary data.</text>
</comment>
<sequence>MENLNLQIDFLINYLSSEISEEININQLNFKNKFDIYKSLCNIRKPEKVSNEYLKKEKQFFQEFNKNRNIQTIDKIIPLSKKYTNLKTQKYLNILSLWQGDITTLKVDAIVNAANSQGLGCFCPTHICIDNLIHTYAGVALRLECNEAMKTINYYLETGKAIITSGQNLPAKNVIHTVGPIIQDTVTKSKIEDLINCYTNCLKLAKENNLKSIAFPCISTGLFRFPQDLACEIAIKTVIKFLNENGPIFDKIIFNVYLDKDKYIYEDYIQSNL</sequence>
<dbReference type="AlphaFoldDB" id="A0A1Y1XQ52"/>
<accession>A0A1Y1XQ52</accession>
<reference evidence="2 3" key="1">
    <citation type="submission" date="2016-08" db="EMBL/GenBank/DDBJ databases">
        <title>A Parts List for Fungal Cellulosomes Revealed by Comparative Genomics.</title>
        <authorList>
            <consortium name="DOE Joint Genome Institute"/>
            <person name="Haitjema C.H."/>
            <person name="Gilmore S.P."/>
            <person name="Henske J.K."/>
            <person name="Solomon K.V."/>
            <person name="De Groot R."/>
            <person name="Kuo A."/>
            <person name="Mondo S.J."/>
            <person name="Salamov A.A."/>
            <person name="Labutti K."/>
            <person name="Zhao Z."/>
            <person name="Chiniquy J."/>
            <person name="Barry K."/>
            <person name="Brewer H.M."/>
            <person name="Purvine S.O."/>
            <person name="Wright A.T."/>
            <person name="Boxma B."/>
            <person name="Van Alen T."/>
            <person name="Hackstein J.H."/>
            <person name="Baker S.E."/>
            <person name="Grigoriev I.V."/>
            <person name="O'Malley M.A."/>
        </authorList>
    </citation>
    <scope>NUCLEOTIDE SEQUENCE [LARGE SCALE GENOMIC DNA]</scope>
    <source>
        <strain evidence="2 3">S4</strain>
    </source>
</reference>
<evidence type="ECO:0000313" key="2">
    <source>
        <dbReference type="EMBL" id="ORX87444.1"/>
    </source>
</evidence>
<gene>
    <name evidence="2" type="ORF">BCR32DRAFT_227946</name>
</gene>
<dbReference type="STRING" id="1754192.A0A1Y1XQ52"/>
<dbReference type="Gene3D" id="3.40.220.10">
    <property type="entry name" value="Leucine Aminopeptidase, subunit E, domain 1"/>
    <property type="match status" value="1"/>
</dbReference>
<feature type="domain" description="Macro" evidence="1">
    <location>
        <begin position="82"/>
        <end position="273"/>
    </location>
</feature>
<evidence type="ECO:0000259" key="1">
    <source>
        <dbReference type="PROSITE" id="PS51154"/>
    </source>
</evidence>
<proteinExistence type="predicted"/>